<comment type="caution">
    <text evidence="2">The sequence shown here is derived from an EMBL/GenBank/DDBJ whole genome shotgun (WGS) entry which is preliminary data.</text>
</comment>
<reference evidence="2" key="1">
    <citation type="submission" date="2021-07" db="EMBL/GenBank/DDBJ databases">
        <authorList>
            <person name="Durling M."/>
        </authorList>
    </citation>
    <scope>NUCLEOTIDE SEQUENCE</scope>
</reference>
<dbReference type="Pfam" id="PF11976">
    <property type="entry name" value="Rad60-SLD"/>
    <property type="match status" value="1"/>
</dbReference>
<dbReference type="AlphaFoldDB" id="A0A9N9LXH4"/>
<dbReference type="InterPro" id="IPR000626">
    <property type="entry name" value="Ubiquitin-like_dom"/>
</dbReference>
<evidence type="ECO:0000313" key="3">
    <source>
        <dbReference type="Proteomes" id="UP000701801"/>
    </source>
</evidence>
<evidence type="ECO:0000313" key="2">
    <source>
        <dbReference type="EMBL" id="CAG8983105.1"/>
    </source>
</evidence>
<sequence length="114" mass="12671">MSDTEGKPEEKPEAPILVTLKVKDQQGQEIQFKAKAHMKLEKLMNAFEKNHNVELGTYRFFFDGSRIQKTDTPQSLGMEDEDVIGAFIQQVGGGGYTLLVWGCLRFGFAASLGS</sequence>
<dbReference type="InterPro" id="IPR022617">
    <property type="entry name" value="Rad60/SUMO-like_dom"/>
</dbReference>
<protein>
    <recommendedName>
        <fullName evidence="1">Ubiquitin-like domain-containing protein</fullName>
    </recommendedName>
</protein>
<proteinExistence type="predicted"/>
<dbReference type="Gene3D" id="3.10.20.90">
    <property type="entry name" value="Phosphatidylinositol 3-kinase Catalytic Subunit, Chain A, domain 1"/>
    <property type="match status" value="1"/>
</dbReference>
<dbReference type="SMART" id="SM00213">
    <property type="entry name" value="UBQ"/>
    <property type="match status" value="1"/>
</dbReference>
<dbReference type="SUPFAM" id="SSF54236">
    <property type="entry name" value="Ubiquitin-like"/>
    <property type="match status" value="1"/>
</dbReference>
<dbReference type="OrthoDB" id="442921at2759"/>
<dbReference type="EMBL" id="CAJVRM010000714">
    <property type="protein sequence ID" value="CAG8983105.1"/>
    <property type="molecule type" value="Genomic_DNA"/>
</dbReference>
<keyword evidence="3" id="KW-1185">Reference proteome</keyword>
<organism evidence="2 3">
    <name type="scientific">Hymenoscyphus albidus</name>
    <dbReference type="NCBI Taxonomy" id="595503"/>
    <lineage>
        <taxon>Eukaryota</taxon>
        <taxon>Fungi</taxon>
        <taxon>Dikarya</taxon>
        <taxon>Ascomycota</taxon>
        <taxon>Pezizomycotina</taxon>
        <taxon>Leotiomycetes</taxon>
        <taxon>Helotiales</taxon>
        <taxon>Helotiaceae</taxon>
        <taxon>Hymenoscyphus</taxon>
    </lineage>
</organism>
<accession>A0A9N9LXH4</accession>
<name>A0A9N9LXH4_9HELO</name>
<evidence type="ECO:0000259" key="1">
    <source>
        <dbReference type="PROSITE" id="PS50053"/>
    </source>
</evidence>
<dbReference type="PANTHER" id="PTHR10562">
    <property type="entry name" value="SMALL UBIQUITIN-RELATED MODIFIER"/>
    <property type="match status" value="1"/>
</dbReference>
<gene>
    <name evidence="2" type="ORF">HYALB_00004548</name>
</gene>
<feature type="domain" description="Ubiquitin-like" evidence="1">
    <location>
        <begin position="18"/>
        <end position="93"/>
    </location>
</feature>
<dbReference type="InterPro" id="IPR029071">
    <property type="entry name" value="Ubiquitin-like_domsf"/>
</dbReference>
<dbReference type="Proteomes" id="UP000701801">
    <property type="component" value="Unassembled WGS sequence"/>
</dbReference>
<dbReference type="PROSITE" id="PS50053">
    <property type="entry name" value="UBIQUITIN_2"/>
    <property type="match status" value="1"/>
</dbReference>